<evidence type="ECO:0000259" key="2">
    <source>
        <dbReference type="Pfam" id="PF26033"/>
    </source>
</evidence>
<dbReference type="InterPro" id="IPR058322">
    <property type="entry name" value="DUF8009"/>
</dbReference>
<comment type="caution">
    <text evidence="3">The sequence shown here is derived from an EMBL/GenBank/DDBJ whole genome shotgun (WGS) entry which is preliminary data.</text>
</comment>
<dbReference type="Proteomes" id="UP001596201">
    <property type="component" value="Unassembled WGS sequence"/>
</dbReference>
<dbReference type="Pfam" id="PF26033">
    <property type="entry name" value="DUF8009"/>
    <property type="match status" value="1"/>
</dbReference>
<sequence>MTDESEAPGVASDDPRVIRSVAVTTADVVTALEANSRRDAGAVLRITPPFAPRMRARLHRAGGEGDYGDGPRPIHVDPAALVRDRPPFPTPDDTEQALRADPDTEYSADRHRERHVERVEQWREAVRERVVESVTLSLVDGDHEVTVKALG</sequence>
<name>A0ABD5R6Q3_9EURY</name>
<evidence type="ECO:0000313" key="3">
    <source>
        <dbReference type="EMBL" id="MFC5365691.1"/>
    </source>
</evidence>
<gene>
    <name evidence="3" type="ORF">ACFPJ5_01985</name>
</gene>
<reference evidence="3 4" key="1">
    <citation type="journal article" date="2019" name="Int. J. Syst. Evol. Microbiol.">
        <title>The Global Catalogue of Microorganisms (GCM) 10K type strain sequencing project: providing services to taxonomists for standard genome sequencing and annotation.</title>
        <authorList>
            <consortium name="The Broad Institute Genomics Platform"/>
            <consortium name="The Broad Institute Genome Sequencing Center for Infectious Disease"/>
            <person name="Wu L."/>
            <person name="Ma J."/>
        </authorList>
    </citation>
    <scope>NUCLEOTIDE SEQUENCE [LARGE SCALE GENOMIC DNA]</scope>
    <source>
        <strain evidence="3 4">CGMCC 1.12237</strain>
    </source>
</reference>
<accession>A0ABD5R6Q3</accession>
<dbReference type="AlphaFoldDB" id="A0ABD5R6Q3"/>
<evidence type="ECO:0000256" key="1">
    <source>
        <dbReference type="SAM" id="MobiDB-lite"/>
    </source>
</evidence>
<feature type="compositionally biased region" description="Basic and acidic residues" evidence="1">
    <location>
        <begin position="96"/>
        <end position="115"/>
    </location>
</feature>
<organism evidence="3 4">
    <name type="scientific">Salinirubrum litoreum</name>
    <dbReference type="NCBI Taxonomy" id="1126234"/>
    <lineage>
        <taxon>Archaea</taxon>
        <taxon>Methanobacteriati</taxon>
        <taxon>Methanobacteriota</taxon>
        <taxon>Stenosarchaea group</taxon>
        <taxon>Halobacteria</taxon>
        <taxon>Halobacteriales</taxon>
        <taxon>Haloferacaceae</taxon>
        <taxon>Salinirubrum</taxon>
    </lineage>
</organism>
<dbReference type="EMBL" id="JBHSKX010000001">
    <property type="protein sequence ID" value="MFC5365691.1"/>
    <property type="molecule type" value="Genomic_DNA"/>
</dbReference>
<protein>
    <recommendedName>
        <fullName evidence="2">DUF8009 domain-containing protein</fullName>
    </recommendedName>
</protein>
<proteinExistence type="predicted"/>
<feature type="region of interest" description="Disordered" evidence="1">
    <location>
        <begin position="60"/>
        <end position="115"/>
    </location>
</feature>
<evidence type="ECO:0000313" key="4">
    <source>
        <dbReference type="Proteomes" id="UP001596201"/>
    </source>
</evidence>
<feature type="domain" description="DUF8009" evidence="2">
    <location>
        <begin position="12"/>
        <end position="151"/>
    </location>
</feature>
<keyword evidence="4" id="KW-1185">Reference proteome</keyword>
<dbReference type="RefSeq" id="WP_227229025.1">
    <property type="nucleotide sequence ID" value="NZ_JAJCVJ010000001.1"/>
</dbReference>